<name>A0A545T4D8_9GAMM</name>
<gene>
    <name evidence="1" type="ORF">FLL45_17890</name>
</gene>
<dbReference type="EMBL" id="VIKR01000005">
    <property type="protein sequence ID" value="TQV72094.1"/>
    <property type="molecule type" value="Genomic_DNA"/>
</dbReference>
<dbReference type="PROSITE" id="PS51257">
    <property type="entry name" value="PROKAR_LIPOPROTEIN"/>
    <property type="match status" value="1"/>
</dbReference>
<protein>
    <submittedName>
        <fullName evidence="1">Glycine zipper family protein</fullName>
    </submittedName>
</protein>
<accession>A0A545T4D8</accession>
<dbReference type="AlphaFoldDB" id="A0A545T4D8"/>
<dbReference type="Proteomes" id="UP000317839">
    <property type="component" value="Unassembled WGS sequence"/>
</dbReference>
<reference evidence="1 2" key="1">
    <citation type="submission" date="2019-06" db="EMBL/GenBank/DDBJ databases">
        <title>Draft genome of Aliikangiella marina GYP-15.</title>
        <authorList>
            <person name="Wang G."/>
        </authorList>
    </citation>
    <scope>NUCLEOTIDE SEQUENCE [LARGE SCALE GENOMIC DNA]</scope>
    <source>
        <strain evidence="1 2">GYP-15</strain>
    </source>
</reference>
<dbReference type="RefSeq" id="WP_142943422.1">
    <property type="nucleotide sequence ID" value="NZ_VIKR01000005.1"/>
</dbReference>
<dbReference type="OrthoDB" id="9133808at2"/>
<organism evidence="1 2">
    <name type="scientific">Aliikangiella marina</name>
    <dbReference type="NCBI Taxonomy" id="1712262"/>
    <lineage>
        <taxon>Bacteria</taxon>
        <taxon>Pseudomonadati</taxon>
        <taxon>Pseudomonadota</taxon>
        <taxon>Gammaproteobacteria</taxon>
        <taxon>Oceanospirillales</taxon>
        <taxon>Pleioneaceae</taxon>
        <taxon>Aliikangiella</taxon>
    </lineage>
</organism>
<proteinExistence type="predicted"/>
<evidence type="ECO:0000313" key="2">
    <source>
        <dbReference type="Proteomes" id="UP000317839"/>
    </source>
</evidence>
<sequence length="120" mass="12455">MLRVIFVTVLSLSFLIITGCAHRNKPIVDTRGVDMSAYRQDWFECNQYAQQVTNKAGAGAVGGAVVGAAVGGIVGNSETAKKGAAVGALSGAIRGQARTGSEKSAVLKNCLAQRGYRVLN</sequence>
<keyword evidence="2" id="KW-1185">Reference proteome</keyword>
<evidence type="ECO:0000313" key="1">
    <source>
        <dbReference type="EMBL" id="TQV72094.1"/>
    </source>
</evidence>
<comment type="caution">
    <text evidence="1">The sequence shown here is derived from an EMBL/GenBank/DDBJ whole genome shotgun (WGS) entry which is preliminary data.</text>
</comment>